<proteinExistence type="predicted"/>
<sequence length="109" mass="12458">LELSELPAKGISSIFRHMGYRTTTLLREINKSTMEIVDEFVSSVGIWRLTFGNRIGQNQNTLEINFCAVIHFAICQHWFNAAMNEWESQGFTRKNVPFHINALTATVTP</sequence>
<feature type="non-terminal residue" evidence="1">
    <location>
        <position position="109"/>
    </location>
</feature>
<dbReference type="EMBL" id="BTRK01000006">
    <property type="protein sequence ID" value="GMR56875.1"/>
    <property type="molecule type" value="Genomic_DNA"/>
</dbReference>
<gene>
    <name evidence="1" type="ORF">PMAYCL1PPCAC_27070</name>
</gene>
<evidence type="ECO:0000313" key="1">
    <source>
        <dbReference type="EMBL" id="GMR56875.1"/>
    </source>
</evidence>
<feature type="non-terminal residue" evidence="1">
    <location>
        <position position="1"/>
    </location>
</feature>
<name>A0AAN5D750_9BILA</name>
<keyword evidence="2" id="KW-1185">Reference proteome</keyword>
<evidence type="ECO:0000313" key="2">
    <source>
        <dbReference type="Proteomes" id="UP001328107"/>
    </source>
</evidence>
<comment type="caution">
    <text evidence="1">The sequence shown here is derived from an EMBL/GenBank/DDBJ whole genome shotgun (WGS) entry which is preliminary data.</text>
</comment>
<evidence type="ECO:0008006" key="3">
    <source>
        <dbReference type="Google" id="ProtNLM"/>
    </source>
</evidence>
<accession>A0AAN5D750</accession>
<protein>
    <recommendedName>
        <fullName evidence="3">F-box domain-containing protein</fullName>
    </recommendedName>
</protein>
<organism evidence="1 2">
    <name type="scientific">Pristionchus mayeri</name>
    <dbReference type="NCBI Taxonomy" id="1317129"/>
    <lineage>
        <taxon>Eukaryota</taxon>
        <taxon>Metazoa</taxon>
        <taxon>Ecdysozoa</taxon>
        <taxon>Nematoda</taxon>
        <taxon>Chromadorea</taxon>
        <taxon>Rhabditida</taxon>
        <taxon>Rhabditina</taxon>
        <taxon>Diplogasteromorpha</taxon>
        <taxon>Diplogasteroidea</taxon>
        <taxon>Neodiplogasteridae</taxon>
        <taxon>Pristionchus</taxon>
    </lineage>
</organism>
<reference evidence="2" key="1">
    <citation type="submission" date="2022-10" db="EMBL/GenBank/DDBJ databases">
        <title>Genome assembly of Pristionchus species.</title>
        <authorList>
            <person name="Yoshida K."/>
            <person name="Sommer R.J."/>
        </authorList>
    </citation>
    <scope>NUCLEOTIDE SEQUENCE [LARGE SCALE GENOMIC DNA]</scope>
    <source>
        <strain evidence="2">RS5460</strain>
    </source>
</reference>
<dbReference type="Proteomes" id="UP001328107">
    <property type="component" value="Unassembled WGS sequence"/>
</dbReference>
<dbReference type="AlphaFoldDB" id="A0AAN5D750"/>